<feature type="region of interest" description="Disordered" evidence="1">
    <location>
        <begin position="522"/>
        <end position="551"/>
    </location>
</feature>
<dbReference type="SUPFAM" id="SSF47923">
    <property type="entry name" value="Ypt/Rab-GAP domain of gyp1p"/>
    <property type="match status" value="2"/>
</dbReference>
<dbReference type="Proteomes" id="UP000674318">
    <property type="component" value="Chromosome 1"/>
</dbReference>
<dbReference type="GO" id="GO:0005096">
    <property type="term" value="F:GTPase activator activity"/>
    <property type="evidence" value="ECO:0007669"/>
    <property type="project" value="TreeGrafter"/>
</dbReference>
<evidence type="ECO:0000313" key="3">
    <source>
        <dbReference type="EMBL" id="KAG5512316.1"/>
    </source>
</evidence>
<dbReference type="SMART" id="SM00164">
    <property type="entry name" value="TBC"/>
    <property type="match status" value="1"/>
</dbReference>
<dbReference type="OrthoDB" id="1668230at2759"/>
<protein>
    <recommendedName>
        <fullName evidence="2">Rab-GAP TBC domain-containing protein</fullName>
    </recommendedName>
</protein>
<dbReference type="Gene3D" id="1.10.472.80">
    <property type="entry name" value="Ypt/Rab-GAP domain of gyp1p, domain 3"/>
    <property type="match status" value="1"/>
</dbReference>
<dbReference type="FunFam" id="1.10.8.270:FF:000044">
    <property type="entry name" value="TBC Kinase homolog"/>
    <property type="match status" value="1"/>
</dbReference>
<feature type="region of interest" description="Disordered" evidence="1">
    <location>
        <begin position="425"/>
        <end position="449"/>
    </location>
</feature>
<sequence>MPPPLSSLLRFKPILQDMRYLAHHLLLPRHAWQHHQREWVMVYEDVTMTLRDRLSRRRLAAMRRGTQESAVLTEESDIEDRGATPSPRITAAELQHLWRTLWELLGAAWRQRDRLWGAYRYLRGPQRLPPVCLNGTAPYALPPGVHASPGVREQYARYIARQHASTPAHEVAAPSEATHAEDTCAFGPFTSVDVGISAERTYVLRHPLAAVLRSLRVSVPPAGRDPLVTTTTAFADFQYVGDSARRVQTDMPADVATSLVVPLFDTTDQDVQLAVAAVPYVSPEVYVSSQQEQLLRSQCQDQRQRRASQCSASPVLVPRAPVHVFSDDVWNAAVVVLEAALSGFCATDASMCHLALSSATDREADRLDQSTAIPCAFLLSSGSVYSDVVLLLTERHALPKAAAHNFIYAALYHLHVAWKKDGNGGGGDGGSGSGDDDDDSDDNTQRQHDLKKGGTTALVLLSPARLAREWLSYLRNAYGATCLQDSSILSEVIAKGLCWRRSQRWNAFAMAHVTATTVSAPAAGRDRSAGAATPLPTPLEMAGGTSGHSSRAVTAAERRHLGHVDDASSSSISSMSVPADADAPFFDMEAPDDNGEGTDVSSVAVGTTTITGVAGVGGASSPPLLSRRVSRALSTLDTPLLRLLNLGHGRATPKRWTSSAEASPAAANLNKATGDAGRDLWVALDHYLRRCTTSATGAGAAAAATGALAAPADKATGAVAEAADVDRADGLLRLLFCCLIRATRWYCTSDAVGEGGDAGGPEWCEYAALNHPFFRGVAERGLLTTCMTVACCSGDHRTAGGECSNAAAAAALPALNLYVPSTVVLATLHELEATWKRSHLDGWPERVVKQGNSLRTLIGDDMRAWESCAAASVPGNGGAMRSQQHDPVLMNSLVDMSATLRPPPLHRARRALDNILCPMDFDLVAQLQHTQELRRLLHTSSGNVADHQERCDERSAQLCYKNTATVATGSTRVRSYLKKSLMPDTKLSTDSATAGAAYSPFYLIPPTLRGEIWGLLLHVPPSAYTREALLAHAVHHTAGVAAEHDRQLSVDIPRCHAYHPLLNGSAGSAQLQRILRAWLYLHPRYTYWQGLDSVCAVLLTVSHTDEALVLAQLNAIVDRFIAHDEDDDGPRSSGVHAAGVRRVHRITAASGECGLGWHRAGATMPLKCPTDEKPSMAELLHRLVVVLRYCDPLLAHHLFDVLSCTPELYAISWFLTLFSHSLPARKVYRLWDLLFVEGDIACLVALCAAVMMQKREGLLSADFSGCLASFSSSAFAVNVVAAVGDTRWLMMAVPPSVLAPPLVSQDKIKDAHESLYGGGWRNGADAVMDGPLREEGGEGVATVALLAIEDMAAALTASFEATVTRGCDERGKTKESSGHQWFHSGVYLVDLREAPAENTLQDAVLGAISVPLCSVPCLGPHAPAVSAAAAAAAATTETGSARQGCEAADTPARPFEQRVDEAEKDVACVGWGVVEQQEQLQEQHRAEQHAAARRVEEAAAAIVRHVGNPSMATLLPHLASTNEKPSALQPQQQPSLSCPWPVHPIALKTSQSPHVVLLTSGTADAQELPLAHQLGLKLNACGLHNVGILRGGVASVRDALPQLVLRRASSA</sequence>
<dbReference type="GeneID" id="94293846"/>
<reference evidence="3 4" key="1">
    <citation type="submission" date="2021-02" db="EMBL/GenBank/DDBJ databases">
        <title>Porcisia hertigi Genome sequencing and assembly.</title>
        <authorList>
            <person name="Almutairi H."/>
            <person name="Gatherer D."/>
        </authorList>
    </citation>
    <scope>NUCLEOTIDE SEQUENCE [LARGE SCALE GENOMIC DNA]</scope>
    <source>
        <strain evidence="3 4">C119</strain>
    </source>
</reference>
<dbReference type="PROSITE" id="PS50086">
    <property type="entry name" value="TBC_RABGAP"/>
    <property type="match status" value="1"/>
</dbReference>
<dbReference type="PANTHER" id="PTHR22957">
    <property type="entry name" value="TBC1 DOMAIN FAMILY MEMBER GTPASE-ACTIVATING PROTEIN"/>
    <property type="match status" value="1"/>
</dbReference>
<feature type="domain" description="Rab-GAP TBC" evidence="2">
    <location>
        <begin position="1003"/>
        <end position="1238"/>
    </location>
</feature>
<dbReference type="KEGG" id="phet:94293846"/>
<dbReference type="RefSeq" id="XP_067760028.1">
    <property type="nucleotide sequence ID" value="XM_067903769.1"/>
</dbReference>
<evidence type="ECO:0000256" key="1">
    <source>
        <dbReference type="SAM" id="MobiDB-lite"/>
    </source>
</evidence>
<dbReference type="Gene3D" id="1.10.8.270">
    <property type="entry name" value="putative rabgap domain of human tbc1 domain family member 14 like domains"/>
    <property type="match status" value="1"/>
</dbReference>
<accession>A0A836LMN4</accession>
<name>A0A836LMN4_9TRYP</name>
<comment type="caution">
    <text evidence="3">The sequence shown here is derived from an EMBL/GenBank/DDBJ whole genome shotgun (WGS) entry which is preliminary data.</text>
</comment>
<proteinExistence type="predicted"/>
<dbReference type="PANTHER" id="PTHR22957:SF168">
    <property type="entry name" value="TBC DOMAIN-CONTAINING PROTEIN KINASE-LIKE PROTEIN"/>
    <property type="match status" value="1"/>
</dbReference>
<dbReference type="Pfam" id="PF00566">
    <property type="entry name" value="RabGAP-TBC"/>
    <property type="match status" value="2"/>
</dbReference>
<evidence type="ECO:0000259" key="2">
    <source>
        <dbReference type="PROSITE" id="PS50086"/>
    </source>
</evidence>
<keyword evidence="4" id="KW-1185">Reference proteome</keyword>
<organism evidence="3 4">
    <name type="scientific">Porcisia hertigi</name>
    <dbReference type="NCBI Taxonomy" id="2761500"/>
    <lineage>
        <taxon>Eukaryota</taxon>
        <taxon>Discoba</taxon>
        <taxon>Euglenozoa</taxon>
        <taxon>Kinetoplastea</taxon>
        <taxon>Metakinetoplastina</taxon>
        <taxon>Trypanosomatida</taxon>
        <taxon>Trypanosomatidae</taxon>
        <taxon>Leishmaniinae</taxon>
        <taxon>Porcisia</taxon>
    </lineage>
</organism>
<dbReference type="InterPro" id="IPR035969">
    <property type="entry name" value="Rab-GAP_TBC_sf"/>
</dbReference>
<evidence type="ECO:0000313" key="4">
    <source>
        <dbReference type="Proteomes" id="UP000674318"/>
    </source>
</evidence>
<dbReference type="EMBL" id="JAFJZO010000001">
    <property type="protein sequence ID" value="KAG5512316.1"/>
    <property type="molecule type" value="Genomic_DNA"/>
</dbReference>
<dbReference type="InterPro" id="IPR000195">
    <property type="entry name" value="Rab-GAP-TBC_dom"/>
</dbReference>
<gene>
    <name evidence="3" type="ORF">JKF63_07841</name>
</gene>